<accession>A0A7Y4III7</accession>
<dbReference type="AlphaFoldDB" id="A0A7Y4III7"/>
<comment type="caution">
    <text evidence="1">The sequence shown here is derived from an EMBL/GenBank/DDBJ whole genome shotgun (WGS) entry which is preliminary data.</text>
</comment>
<dbReference type="EMBL" id="JABFNT010000045">
    <property type="protein sequence ID" value="NOJ79794.1"/>
    <property type="molecule type" value="Genomic_DNA"/>
</dbReference>
<dbReference type="Proteomes" id="UP000533080">
    <property type="component" value="Unassembled WGS sequence"/>
</dbReference>
<sequence>MAANIELFQMGDVYPSGQVLEAILGYDVAATPRRESAIWKLLGTSAPKGILLLPSHWGKPNSSRLSTQLPDKKTSLFFQYKRSRHIKSKRAKQWNYWRCPYFRFTIDEDQQSTLEDLEAKIEKLAIIRYAAPAFCKYRDLLRLQRESNILNRSTFISPSLLRGHQTWSFISEGLRGYANAEPQEIELENIDTLFLKLHDPIPQTTLPGHLRQLALALGLPTLSDKQNPPNWVLELIDENAEHSRELYQAILDFANISTVLGGLGISWSVYSRSA</sequence>
<evidence type="ECO:0000313" key="1">
    <source>
        <dbReference type="EMBL" id="NOJ79794.1"/>
    </source>
</evidence>
<organism evidence="1 2">
    <name type="scientific">Myxococcus xanthus</name>
    <dbReference type="NCBI Taxonomy" id="34"/>
    <lineage>
        <taxon>Bacteria</taxon>
        <taxon>Pseudomonadati</taxon>
        <taxon>Myxococcota</taxon>
        <taxon>Myxococcia</taxon>
        <taxon>Myxococcales</taxon>
        <taxon>Cystobacterineae</taxon>
        <taxon>Myxococcaceae</taxon>
        <taxon>Myxococcus</taxon>
    </lineage>
</organism>
<name>A0A7Y4III7_MYXXA</name>
<protein>
    <submittedName>
        <fullName evidence="1">Uncharacterized protein</fullName>
    </submittedName>
</protein>
<proteinExistence type="predicted"/>
<evidence type="ECO:0000313" key="2">
    <source>
        <dbReference type="Proteomes" id="UP000533080"/>
    </source>
</evidence>
<dbReference type="RefSeq" id="WP_171442040.1">
    <property type="nucleotide sequence ID" value="NZ_JABFNS010000041.1"/>
</dbReference>
<reference evidence="1 2" key="1">
    <citation type="submission" date="2020-05" db="EMBL/GenBank/DDBJ databases">
        <authorList>
            <person name="Whitworth D."/>
        </authorList>
    </citation>
    <scope>NUCLEOTIDE SEQUENCE [LARGE SCALE GENOMIC DNA]</scope>
    <source>
        <strain evidence="1 2">AM005</strain>
    </source>
</reference>
<gene>
    <name evidence="1" type="ORF">HNV28_15840</name>
</gene>